<evidence type="ECO:0000256" key="8">
    <source>
        <dbReference type="PROSITE-ProRule" id="PRU00339"/>
    </source>
</evidence>
<sequence>MMDLETADALHLAGNIDAAADAYRRLIAADQGNVAAWHGLGAARLRAGAFGEASDALRRAVRLRPEEVGAWGLLAEALFRLGDVERAIYAYRRAATADSMRKKAEENVAIIIPGSASAGKADVFSARYAWGRHLAAGVSPVERPPRPPSGGKLRIGYVSAFFDKPNWMKPVYGVINRHDRDRFEVHLVSLGGDPSASAGYREHDHDVIWQVGSCDDEKIARLLAAAGIDVLVDLNAYSAPKWLRIFLHRPAPVQLGWFNSYATSGLDCFDGIIGDDVVIPAVEEGFYTERVLRVRGTYLAFEVFHAAPDVAPPPCSSHQGRLTFGALASAYKLNDLTLDIWARILRSAPTSRLLVRASTLAEPSNRDHLHARLAARGVASERVDLEGGAAHFDFLRSYDRIDIALDTFPYNGGTTTTEALWQGVPVLTYVGDRWVARTSASLLRAAGLDDWVASHEDDLVAKASALVPDPATPASLAALRAGMRARLAASAACDTAGLCLALEQIYRQFRS</sequence>
<evidence type="ECO:0000256" key="2">
    <source>
        <dbReference type="ARBA" id="ARBA00005386"/>
    </source>
</evidence>
<evidence type="ECO:0000259" key="9">
    <source>
        <dbReference type="Pfam" id="PF13844"/>
    </source>
</evidence>
<dbReference type="AlphaFoldDB" id="A0A512ND75"/>
<dbReference type="InterPro" id="IPR019734">
    <property type="entry name" value="TPR_rpt"/>
</dbReference>
<evidence type="ECO:0000313" key="10">
    <source>
        <dbReference type="EMBL" id="GEP56900.1"/>
    </source>
</evidence>
<keyword evidence="4" id="KW-0328">Glycosyltransferase</keyword>
<dbReference type="SUPFAM" id="SSF48452">
    <property type="entry name" value="TPR-like"/>
    <property type="match status" value="1"/>
</dbReference>
<evidence type="ECO:0000256" key="1">
    <source>
        <dbReference type="ARBA" id="ARBA00004922"/>
    </source>
</evidence>
<dbReference type="Proteomes" id="UP000321058">
    <property type="component" value="Unassembled WGS sequence"/>
</dbReference>
<protein>
    <recommendedName>
        <fullName evidence="3">protein O-GlcNAc transferase</fullName>
        <ecNumber evidence="3">2.4.1.255</ecNumber>
    </recommendedName>
</protein>
<proteinExistence type="inferred from homology"/>
<dbReference type="PANTHER" id="PTHR44835:SF1">
    <property type="entry name" value="PROTEIN O-GLCNAC TRANSFERASE"/>
    <property type="match status" value="1"/>
</dbReference>
<comment type="similarity">
    <text evidence="2">Belongs to the glycosyltransferase 41 family. O-GlcNAc transferase subfamily.</text>
</comment>
<organism evidence="10 11">
    <name type="scientific">Reyranella soli</name>
    <dbReference type="NCBI Taxonomy" id="1230389"/>
    <lineage>
        <taxon>Bacteria</taxon>
        <taxon>Pseudomonadati</taxon>
        <taxon>Pseudomonadota</taxon>
        <taxon>Alphaproteobacteria</taxon>
        <taxon>Hyphomicrobiales</taxon>
        <taxon>Reyranellaceae</taxon>
        <taxon>Reyranella</taxon>
    </lineage>
</organism>
<feature type="domain" description="O-GlcNAc transferase C-terminal" evidence="9">
    <location>
        <begin position="324"/>
        <end position="490"/>
    </location>
</feature>
<dbReference type="Pfam" id="PF13844">
    <property type="entry name" value="Glyco_transf_41"/>
    <property type="match status" value="2"/>
</dbReference>
<dbReference type="RefSeq" id="WP_170303212.1">
    <property type="nucleotide sequence ID" value="NZ_BKAJ01000072.1"/>
</dbReference>
<keyword evidence="11" id="KW-1185">Reference proteome</keyword>
<dbReference type="Gene3D" id="3.40.50.11380">
    <property type="match status" value="1"/>
</dbReference>
<dbReference type="GO" id="GO:0097363">
    <property type="term" value="F:protein O-acetylglucosaminyltransferase activity"/>
    <property type="evidence" value="ECO:0007669"/>
    <property type="project" value="UniProtKB-EC"/>
</dbReference>
<dbReference type="SMART" id="SM00028">
    <property type="entry name" value="TPR"/>
    <property type="match status" value="2"/>
</dbReference>
<comment type="pathway">
    <text evidence="1">Protein modification; protein glycosylation.</text>
</comment>
<dbReference type="EMBL" id="BKAJ01000072">
    <property type="protein sequence ID" value="GEP56900.1"/>
    <property type="molecule type" value="Genomic_DNA"/>
</dbReference>
<evidence type="ECO:0000256" key="6">
    <source>
        <dbReference type="ARBA" id="ARBA00022737"/>
    </source>
</evidence>
<comment type="caution">
    <text evidence="10">The sequence shown here is derived from an EMBL/GenBank/DDBJ whole genome shotgun (WGS) entry which is preliminary data.</text>
</comment>
<keyword evidence="6" id="KW-0677">Repeat</keyword>
<feature type="repeat" description="TPR" evidence="8">
    <location>
        <begin position="34"/>
        <end position="67"/>
    </location>
</feature>
<dbReference type="EC" id="2.4.1.255" evidence="3"/>
<evidence type="ECO:0000256" key="4">
    <source>
        <dbReference type="ARBA" id="ARBA00022676"/>
    </source>
</evidence>
<evidence type="ECO:0000256" key="5">
    <source>
        <dbReference type="ARBA" id="ARBA00022679"/>
    </source>
</evidence>
<reference evidence="10 11" key="1">
    <citation type="submission" date="2019-07" db="EMBL/GenBank/DDBJ databases">
        <title>Whole genome shotgun sequence of Reyranella soli NBRC 108950.</title>
        <authorList>
            <person name="Hosoyama A."/>
            <person name="Uohara A."/>
            <person name="Ohji S."/>
            <person name="Ichikawa N."/>
        </authorList>
    </citation>
    <scope>NUCLEOTIDE SEQUENCE [LARGE SCALE GENOMIC DNA]</scope>
    <source>
        <strain evidence="10 11">NBRC 108950</strain>
    </source>
</reference>
<keyword evidence="7 8" id="KW-0802">TPR repeat</keyword>
<name>A0A512ND75_9HYPH</name>
<dbReference type="PANTHER" id="PTHR44835">
    <property type="entry name" value="UDP-N-ACETYLGLUCOSAMINE--PEPTIDE N-ACETYLGLUCOSAMINYLTRANSFERASE SPINDLY-RELATED"/>
    <property type="match status" value="1"/>
</dbReference>
<dbReference type="Gene3D" id="1.25.40.10">
    <property type="entry name" value="Tetratricopeptide repeat domain"/>
    <property type="match status" value="1"/>
</dbReference>
<feature type="domain" description="O-GlcNAc transferase C-terminal" evidence="9">
    <location>
        <begin position="149"/>
        <end position="298"/>
    </location>
</feature>
<dbReference type="Gene3D" id="3.40.50.2000">
    <property type="entry name" value="Glycogen Phosphorylase B"/>
    <property type="match status" value="1"/>
</dbReference>
<dbReference type="InterPro" id="IPR029489">
    <property type="entry name" value="OGT/SEC/SPY_C"/>
</dbReference>
<keyword evidence="5" id="KW-0808">Transferase</keyword>
<dbReference type="InterPro" id="IPR051939">
    <property type="entry name" value="Glycosyltr_41/O-GlcNAc_trsf"/>
</dbReference>
<gene>
    <name evidence="10" type="ORF">RSO01_40660</name>
</gene>
<dbReference type="InterPro" id="IPR011990">
    <property type="entry name" value="TPR-like_helical_dom_sf"/>
</dbReference>
<dbReference type="Pfam" id="PF13432">
    <property type="entry name" value="TPR_16"/>
    <property type="match status" value="1"/>
</dbReference>
<dbReference type="PROSITE" id="PS50005">
    <property type="entry name" value="TPR"/>
    <property type="match status" value="1"/>
</dbReference>
<dbReference type="SUPFAM" id="SSF53756">
    <property type="entry name" value="UDP-Glycosyltransferase/glycogen phosphorylase"/>
    <property type="match status" value="1"/>
</dbReference>
<evidence type="ECO:0000256" key="3">
    <source>
        <dbReference type="ARBA" id="ARBA00011970"/>
    </source>
</evidence>
<evidence type="ECO:0000313" key="11">
    <source>
        <dbReference type="Proteomes" id="UP000321058"/>
    </source>
</evidence>
<accession>A0A512ND75</accession>
<evidence type="ECO:0000256" key="7">
    <source>
        <dbReference type="ARBA" id="ARBA00022803"/>
    </source>
</evidence>